<gene>
    <name evidence="1" type="ORF">B0H65DRAFT_549915</name>
</gene>
<dbReference type="Proteomes" id="UP001278500">
    <property type="component" value="Unassembled WGS sequence"/>
</dbReference>
<evidence type="ECO:0000313" key="1">
    <source>
        <dbReference type="EMBL" id="KAK3342727.1"/>
    </source>
</evidence>
<accession>A0AAE0JCQ5</accession>
<dbReference type="RefSeq" id="XP_062680520.1">
    <property type="nucleotide sequence ID" value="XM_062829699.1"/>
</dbReference>
<sequence>MAPPSRQHCQGLPRTGCHDTLIAKRRPPSPCTILSHHVSAEQQPGEQHISVVLAAPSFLWMGTSTSTSTSSLTNAGPSSDGQFWNSTQRLAKKYRTEGAAYFCPLTDYGGTR</sequence>
<dbReference type="AlphaFoldDB" id="A0AAE0JCQ5"/>
<comment type="caution">
    <text evidence="1">The sequence shown here is derived from an EMBL/GenBank/DDBJ whole genome shotgun (WGS) entry which is preliminary data.</text>
</comment>
<evidence type="ECO:0000313" key="2">
    <source>
        <dbReference type="Proteomes" id="UP001278500"/>
    </source>
</evidence>
<organism evidence="1 2">
    <name type="scientific">Neurospora tetraspora</name>
    <dbReference type="NCBI Taxonomy" id="94610"/>
    <lineage>
        <taxon>Eukaryota</taxon>
        <taxon>Fungi</taxon>
        <taxon>Dikarya</taxon>
        <taxon>Ascomycota</taxon>
        <taxon>Pezizomycotina</taxon>
        <taxon>Sordariomycetes</taxon>
        <taxon>Sordariomycetidae</taxon>
        <taxon>Sordariales</taxon>
        <taxon>Sordariaceae</taxon>
        <taxon>Neurospora</taxon>
    </lineage>
</organism>
<proteinExistence type="predicted"/>
<dbReference type="GeneID" id="87866853"/>
<reference evidence="1" key="1">
    <citation type="journal article" date="2023" name="Mol. Phylogenet. Evol.">
        <title>Genome-scale phylogeny and comparative genomics of the fungal order Sordariales.</title>
        <authorList>
            <person name="Hensen N."/>
            <person name="Bonometti L."/>
            <person name="Westerberg I."/>
            <person name="Brannstrom I.O."/>
            <person name="Guillou S."/>
            <person name="Cros-Aarteil S."/>
            <person name="Calhoun S."/>
            <person name="Haridas S."/>
            <person name="Kuo A."/>
            <person name="Mondo S."/>
            <person name="Pangilinan J."/>
            <person name="Riley R."/>
            <person name="LaButti K."/>
            <person name="Andreopoulos B."/>
            <person name="Lipzen A."/>
            <person name="Chen C."/>
            <person name="Yan M."/>
            <person name="Daum C."/>
            <person name="Ng V."/>
            <person name="Clum A."/>
            <person name="Steindorff A."/>
            <person name="Ohm R.A."/>
            <person name="Martin F."/>
            <person name="Silar P."/>
            <person name="Natvig D.O."/>
            <person name="Lalanne C."/>
            <person name="Gautier V."/>
            <person name="Ament-Velasquez S.L."/>
            <person name="Kruys A."/>
            <person name="Hutchinson M.I."/>
            <person name="Powell A.J."/>
            <person name="Barry K."/>
            <person name="Miller A.N."/>
            <person name="Grigoriev I.V."/>
            <person name="Debuchy R."/>
            <person name="Gladieux P."/>
            <person name="Hiltunen Thoren M."/>
            <person name="Johannesson H."/>
        </authorList>
    </citation>
    <scope>NUCLEOTIDE SEQUENCE</scope>
    <source>
        <strain evidence="1">CBS 560.94</strain>
    </source>
</reference>
<reference evidence="1" key="2">
    <citation type="submission" date="2023-06" db="EMBL/GenBank/DDBJ databases">
        <authorList>
            <consortium name="Lawrence Berkeley National Laboratory"/>
            <person name="Haridas S."/>
            <person name="Hensen N."/>
            <person name="Bonometti L."/>
            <person name="Westerberg I."/>
            <person name="Brannstrom I.O."/>
            <person name="Guillou S."/>
            <person name="Cros-Aarteil S."/>
            <person name="Calhoun S."/>
            <person name="Kuo A."/>
            <person name="Mondo S."/>
            <person name="Pangilinan J."/>
            <person name="Riley R."/>
            <person name="Labutti K."/>
            <person name="Andreopoulos B."/>
            <person name="Lipzen A."/>
            <person name="Chen C."/>
            <person name="Yanf M."/>
            <person name="Daum C."/>
            <person name="Ng V."/>
            <person name="Clum A."/>
            <person name="Steindorff A."/>
            <person name="Ohm R."/>
            <person name="Martin F."/>
            <person name="Silar P."/>
            <person name="Natvig D."/>
            <person name="Lalanne C."/>
            <person name="Gautier V."/>
            <person name="Ament-Velasquez S.L."/>
            <person name="Kruys A."/>
            <person name="Hutchinson M.I."/>
            <person name="Powell A.J."/>
            <person name="Barry K."/>
            <person name="Miller A.N."/>
            <person name="Grigoriev I.V."/>
            <person name="Debuchy R."/>
            <person name="Gladieux P."/>
            <person name="Thoren M.H."/>
            <person name="Johannesson H."/>
        </authorList>
    </citation>
    <scope>NUCLEOTIDE SEQUENCE</scope>
    <source>
        <strain evidence="1">CBS 560.94</strain>
    </source>
</reference>
<name>A0AAE0JCQ5_9PEZI</name>
<keyword evidence="2" id="KW-1185">Reference proteome</keyword>
<protein>
    <submittedName>
        <fullName evidence="1">Uncharacterized protein</fullName>
    </submittedName>
</protein>
<dbReference type="EMBL" id="JAUEPP010000005">
    <property type="protein sequence ID" value="KAK3342727.1"/>
    <property type="molecule type" value="Genomic_DNA"/>
</dbReference>